<dbReference type="Gene3D" id="2.40.128.270">
    <property type="match status" value="1"/>
</dbReference>
<dbReference type="PROSITE" id="PS51257">
    <property type="entry name" value="PROKAR_LIPOPROTEIN"/>
    <property type="match status" value="1"/>
</dbReference>
<name>A0ABT3T9U7_9GAMM</name>
<reference evidence="3" key="1">
    <citation type="submission" date="2019-02" db="EMBL/GenBank/DDBJ databases">
        <authorList>
            <person name="Li S.-H."/>
        </authorList>
    </citation>
    <scope>NUCLEOTIDE SEQUENCE</scope>
    <source>
        <strain evidence="3">IMCC11814</strain>
    </source>
</reference>
<protein>
    <submittedName>
        <fullName evidence="3">META domain-containing protein</fullName>
    </submittedName>
</protein>
<gene>
    <name evidence="3" type="ORF">EYC82_14560</name>
</gene>
<comment type="caution">
    <text evidence="3">The sequence shown here is derived from an EMBL/GenBank/DDBJ whole genome shotgun (WGS) entry which is preliminary data.</text>
</comment>
<dbReference type="InterPro" id="IPR053147">
    <property type="entry name" value="Hsp_HslJ-like"/>
</dbReference>
<dbReference type="Proteomes" id="UP001143304">
    <property type="component" value="Unassembled WGS sequence"/>
</dbReference>
<organism evidence="3 4">
    <name type="scientific">Candidatus Marimicrobium litorale</name>
    <dbReference type="NCBI Taxonomy" id="2518991"/>
    <lineage>
        <taxon>Bacteria</taxon>
        <taxon>Pseudomonadati</taxon>
        <taxon>Pseudomonadota</taxon>
        <taxon>Gammaproteobacteria</taxon>
        <taxon>Cellvibrionales</taxon>
        <taxon>Halieaceae</taxon>
        <taxon>Marimicrobium</taxon>
    </lineage>
</organism>
<dbReference type="EMBL" id="SHNO01000001">
    <property type="protein sequence ID" value="MCX2978586.1"/>
    <property type="molecule type" value="Genomic_DNA"/>
</dbReference>
<feature type="signal peptide" evidence="1">
    <location>
        <begin position="1"/>
        <end position="23"/>
    </location>
</feature>
<dbReference type="PANTHER" id="PTHR35535:SF1">
    <property type="entry name" value="HEAT SHOCK PROTEIN HSLJ"/>
    <property type="match status" value="1"/>
</dbReference>
<feature type="chain" id="PRO_5045053188" evidence="1">
    <location>
        <begin position="24"/>
        <end position="151"/>
    </location>
</feature>
<keyword evidence="4" id="KW-1185">Reference proteome</keyword>
<dbReference type="PANTHER" id="PTHR35535">
    <property type="entry name" value="HEAT SHOCK PROTEIN HSLJ"/>
    <property type="match status" value="1"/>
</dbReference>
<evidence type="ECO:0000313" key="4">
    <source>
        <dbReference type="Proteomes" id="UP001143304"/>
    </source>
</evidence>
<sequence length="151" mass="16664">MSQKIFSFSSALMSLVVALTAAACSMKNVDDAALAESSLVGNSWYVEYIHERPVIDRSPAYFLFDKNGTLRGNASCNQFVGKYELSHGQVTLSELATTRRVCIESLGEQERRFLSAVSDVAKWKIERGLLLLLSARGEIVFQSATHARAKN</sequence>
<dbReference type="Pfam" id="PF03724">
    <property type="entry name" value="META"/>
    <property type="match status" value="1"/>
</dbReference>
<keyword evidence="1" id="KW-0732">Signal</keyword>
<evidence type="ECO:0000259" key="2">
    <source>
        <dbReference type="Pfam" id="PF03724"/>
    </source>
</evidence>
<dbReference type="InterPro" id="IPR005184">
    <property type="entry name" value="DUF306_Meta_HslJ"/>
</dbReference>
<evidence type="ECO:0000313" key="3">
    <source>
        <dbReference type="EMBL" id="MCX2978586.1"/>
    </source>
</evidence>
<proteinExistence type="predicted"/>
<feature type="domain" description="DUF306" evidence="2">
    <location>
        <begin position="37"/>
        <end position="138"/>
    </location>
</feature>
<evidence type="ECO:0000256" key="1">
    <source>
        <dbReference type="SAM" id="SignalP"/>
    </source>
</evidence>
<dbReference type="InterPro" id="IPR038670">
    <property type="entry name" value="HslJ-like_sf"/>
</dbReference>
<accession>A0ABT3T9U7</accession>